<evidence type="ECO:0000256" key="1">
    <source>
        <dbReference type="SAM" id="Phobius"/>
    </source>
</evidence>
<keyword evidence="1" id="KW-0812">Transmembrane</keyword>
<keyword evidence="1" id="KW-0472">Membrane</keyword>
<feature type="transmembrane region" description="Helical" evidence="1">
    <location>
        <begin position="7"/>
        <end position="25"/>
    </location>
</feature>
<evidence type="ECO:0000313" key="3">
    <source>
        <dbReference type="Proteomes" id="UP001597508"/>
    </source>
</evidence>
<protein>
    <submittedName>
        <fullName evidence="2">Uncharacterized protein</fullName>
    </submittedName>
</protein>
<keyword evidence="1" id="KW-1133">Transmembrane helix</keyword>
<accession>A0ABW5LUA5</accession>
<proteinExistence type="predicted"/>
<sequence length="234" mass="27513">MSKNTIEYISIFSSIISLISGLITINDNNIYLSISLILISLIFILYIFYRNYYNPINFSTLKESIELNIEDEKGELVKYKKNILLKCSKSNAYYFFNSLNEFNGKIKNIKVSNGNIDTITKNNGIYLIMSKLEAPLKRGEILERSIECEFINCFINEKEFWSSTKNYPGTHLEIKICFPINRTPKTFSSYEKIGHIEKLMKSQPNYKIENNKYILTLNVKKVKLFATYYLKWEW</sequence>
<reference evidence="3" key="1">
    <citation type="journal article" date="2019" name="Int. J. Syst. Evol. Microbiol.">
        <title>The Global Catalogue of Microorganisms (GCM) 10K type strain sequencing project: providing services to taxonomists for standard genome sequencing and annotation.</title>
        <authorList>
            <consortium name="The Broad Institute Genomics Platform"/>
            <consortium name="The Broad Institute Genome Sequencing Center for Infectious Disease"/>
            <person name="Wu L."/>
            <person name="Ma J."/>
        </authorList>
    </citation>
    <scope>NUCLEOTIDE SEQUENCE [LARGE SCALE GENOMIC DNA]</scope>
    <source>
        <strain evidence="3">KCTC 52127</strain>
    </source>
</reference>
<name>A0ABW5LUA5_9FLAO</name>
<organism evidence="2 3">
    <name type="scientific">Pseudotenacibaculum haliotis</name>
    <dbReference type="NCBI Taxonomy" id="1862138"/>
    <lineage>
        <taxon>Bacteria</taxon>
        <taxon>Pseudomonadati</taxon>
        <taxon>Bacteroidota</taxon>
        <taxon>Flavobacteriia</taxon>
        <taxon>Flavobacteriales</taxon>
        <taxon>Flavobacteriaceae</taxon>
        <taxon>Pseudotenacibaculum</taxon>
    </lineage>
</organism>
<comment type="caution">
    <text evidence="2">The sequence shown here is derived from an EMBL/GenBank/DDBJ whole genome shotgun (WGS) entry which is preliminary data.</text>
</comment>
<evidence type="ECO:0000313" key="2">
    <source>
        <dbReference type="EMBL" id="MFD2567336.1"/>
    </source>
</evidence>
<gene>
    <name evidence="2" type="ORF">ACFSRZ_08125</name>
</gene>
<feature type="transmembrane region" description="Helical" evidence="1">
    <location>
        <begin position="31"/>
        <end position="49"/>
    </location>
</feature>
<dbReference type="EMBL" id="JBHULH010000003">
    <property type="protein sequence ID" value="MFD2567336.1"/>
    <property type="molecule type" value="Genomic_DNA"/>
</dbReference>
<keyword evidence="3" id="KW-1185">Reference proteome</keyword>
<dbReference type="Proteomes" id="UP001597508">
    <property type="component" value="Unassembled WGS sequence"/>
</dbReference>
<dbReference type="RefSeq" id="WP_379666044.1">
    <property type="nucleotide sequence ID" value="NZ_JBHULH010000003.1"/>
</dbReference>